<dbReference type="PANTHER" id="PTHR43369:SF2">
    <property type="entry name" value="PHOSPHORIBOSYLGLYCINAMIDE FORMYLTRANSFERASE"/>
    <property type="match status" value="1"/>
</dbReference>
<gene>
    <name evidence="4" type="primary">purN</name>
    <name evidence="6" type="ORF">EDC39_101246</name>
</gene>
<dbReference type="Gene3D" id="3.40.50.170">
    <property type="entry name" value="Formyl transferase, N-terminal domain"/>
    <property type="match status" value="1"/>
</dbReference>
<comment type="function">
    <text evidence="4">Catalyzes the transfer of a formyl group from 10-formyltetrahydrofolate to 5-phospho-ribosyl-glycinamide (GAR), producing 5-phospho-ribosyl-N-formylglycinamide (FGAR) and tetrahydrofolate.</text>
</comment>
<evidence type="ECO:0000256" key="3">
    <source>
        <dbReference type="ARBA" id="ARBA00022755"/>
    </source>
</evidence>
<feature type="binding site" evidence="4">
    <location>
        <position position="110"/>
    </location>
    <ligand>
        <name>(6R)-10-formyltetrahydrofolate</name>
        <dbReference type="ChEBI" id="CHEBI:195366"/>
    </ligand>
</feature>
<evidence type="ECO:0000259" key="5">
    <source>
        <dbReference type="Pfam" id="PF00551"/>
    </source>
</evidence>
<comment type="similarity">
    <text evidence="4">Belongs to the GART family.</text>
</comment>
<dbReference type="InterPro" id="IPR004607">
    <property type="entry name" value="GART"/>
</dbReference>
<proteinExistence type="inferred from homology"/>
<dbReference type="AlphaFoldDB" id="A0A5D3WLQ4"/>
<comment type="catalytic activity">
    <reaction evidence="4">
        <text>N(1)-(5-phospho-beta-D-ribosyl)glycinamide + (6R)-10-formyltetrahydrofolate = N(2)-formyl-N(1)-(5-phospho-beta-D-ribosyl)glycinamide + (6S)-5,6,7,8-tetrahydrofolate + H(+)</text>
        <dbReference type="Rhea" id="RHEA:15053"/>
        <dbReference type="ChEBI" id="CHEBI:15378"/>
        <dbReference type="ChEBI" id="CHEBI:57453"/>
        <dbReference type="ChEBI" id="CHEBI:143788"/>
        <dbReference type="ChEBI" id="CHEBI:147286"/>
        <dbReference type="ChEBI" id="CHEBI:195366"/>
        <dbReference type="EC" id="2.1.2.2"/>
    </reaction>
</comment>
<dbReference type="PANTHER" id="PTHR43369">
    <property type="entry name" value="PHOSPHORIBOSYLGLYCINAMIDE FORMYLTRANSFERASE"/>
    <property type="match status" value="1"/>
</dbReference>
<comment type="caution">
    <text evidence="6">The sequence shown here is derived from an EMBL/GenBank/DDBJ whole genome shotgun (WGS) entry which is preliminary data.</text>
</comment>
<dbReference type="HAMAP" id="MF_01930">
    <property type="entry name" value="PurN"/>
    <property type="match status" value="1"/>
</dbReference>
<reference evidence="6 7" key="1">
    <citation type="submission" date="2019-07" db="EMBL/GenBank/DDBJ databases">
        <title>Genomic Encyclopedia of Type Strains, Phase IV (KMG-IV): sequencing the most valuable type-strain genomes for metagenomic binning, comparative biology and taxonomic classification.</title>
        <authorList>
            <person name="Goeker M."/>
        </authorList>
    </citation>
    <scope>NUCLEOTIDE SEQUENCE [LARGE SCALE GENOMIC DNA]</scope>
    <source>
        <strain evidence="6 7">SS015</strain>
    </source>
</reference>
<dbReference type="UniPathway" id="UPA00074">
    <property type="reaction ID" value="UER00126"/>
</dbReference>
<dbReference type="GO" id="GO:0005829">
    <property type="term" value="C:cytosol"/>
    <property type="evidence" value="ECO:0007669"/>
    <property type="project" value="TreeGrafter"/>
</dbReference>
<dbReference type="OrthoDB" id="9806170at2"/>
<feature type="binding site" evidence="4">
    <location>
        <begin position="93"/>
        <end position="96"/>
    </location>
    <ligand>
        <name>(6R)-10-formyltetrahydrofolate</name>
        <dbReference type="ChEBI" id="CHEBI:195366"/>
    </ligand>
</feature>
<dbReference type="NCBIfam" id="TIGR00639">
    <property type="entry name" value="PurN"/>
    <property type="match status" value="1"/>
</dbReference>
<dbReference type="RefSeq" id="WP_148894277.1">
    <property type="nucleotide sequence ID" value="NZ_VNIB01000001.1"/>
</dbReference>
<dbReference type="EC" id="2.1.2.2" evidence="4"/>
<feature type="site" description="Raises pKa of active site His" evidence="4">
    <location>
        <position position="148"/>
    </location>
</feature>
<organism evidence="6 7">
    <name type="scientific">Geothermobacter ehrlichii</name>
    <dbReference type="NCBI Taxonomy" id="213224"/>
    <lineage>
        <taxon>Bacteria</taxon>
        <taxon>Pseudomonadati</taxon>
        <taxon>Thermodesulfobacteriota</taxon>
        <taxon>Desulfuromonadia</taxon>
        <taxon>Desulfuromonadales</taxon>
        <taxon>Geothermobacteraceae</taxon>
        <taxon>Geothermobacter</taxon>
    </lineage>
</organism>
<dbReference type="Pfam" id="PF00551">
    <property type="entry name" value="Formyl_trans_N"/>
    <property type="match status" value="1"/>
</dbReference>
<dbReference type="GO" id="GO:0006189">
    <property type="term" value="P:'de novo' IMP biosynthetic process"/>
    <property type="evidence" value="ECO:0007669"/>
    <property type="project" value="UniProtKB-UniRule"/>
</dbReference>
<dbReference type="EMBL" id="VNIB01000001">
    <property type="protein sequence ID" value="TYP00086.1"/>
    <property type="molecule type" value="Genomic_DNA"/>
</dbReference>
<evidence type="ECO:0000256" key="4">
    <source>
        <dbReference type="HAMAP-Rule" id="MF_01930"/>
    </source>
</evidence>
<evidence type="ECO:0000256" key="2">
    <source>
        <dbReference type="ARBA" id="ARBA00022679"/>
    </source>
</evidence>
<keyword evidence="7" id="KW-1185">Reference proteome</keyword>
<dbReference type="InterPro" id="IPR002376">
    <property type="entry name" value="Formyl_transf_N"/>
</dbReference>
<name>A0A5D3WLQ4_9BACT</name>
<comment type="pathway">
    <text evidence="1 4">Purine metabolism; IMP biosynthesis via de novo pathway; N(2)-formyl-N(1)-(5-phospho-D-ribosyl)glycinamide from N(1)-(5-phospho-D-ribosyl)glycinamide (10-formyl THF route): step 1/1.</text>
</comment>
<dbReference type="InterPro" id="IPR036477">
    <property type="entry name" value="Formyl_transf_N_sf"/>
</dbReference>
<dbReference type="GO" id="GO:0004644">
    <property type="term" value="F:phosphoribosylglycinamide formyltransferase activity"/>
    <property type="evidence" value="ECO:0007669"/>
    <property type="project" value="UniProtKB-UniRule"/>
</dbReference>
<dbReference type="SUPFAM" id="SSF53328">
    <property type="entry name" value="Formyltransferase"/>
    <property type="match status" value="1"/>
</dbReference>
<evidence type="ECO:0000313" key="6">
    <source>
        <dbReference type="EMBL" id="TYP00086.1"/>
    </source>
</evidence>
<evidence type="ECO:0000313" key="7">
    <source>
        <dbReference type="Proteomes" id="UP000324159"/>
    </source>
</evidence>
<dbReference type="FunFam" id="3.40.50.170:FF:000007">
    <property type="entry name" value="Phosphoribosylglycinamide formyltransferase"/>
    <property type="match status" value="1"/>
</dbReference>
<dbReference type="CDD" id="cd08645">
    <property type="entry name" value="FMT_core_GART"/>
    <property type="match status" value="1"/>
</dbReference>
<feature type="binding site" evidence="4">
    <location>
        <begin position="15"/>
        <end position="17"/>
    </location>
    <ligand>
        <name>N(1)-(5-phospho-beta-D-ribosyl)glycinamide</name>
        <dbReference type="ChEBI" id="CHEBI:143788"/>
    </ligand>
</feature>
<feature type="active site" description="Proton donor" evidence="4">
    <location>
        <position position="112"/>
    </location>
</feature>
<dbReference type="Proteomes" id="UP000324159">
    <property type="component" value="Unassembled WGS sequence"/>
</dbReference>
<accession>A0A5D3WLQ4</accession>
<feature type="domain" description="Formyl transferase N-terminal" evidence="5">
    <location>
        <begin position="7"/>
        <end position="185"/>
    </location>
</feature>
<feature type="binding site" evidence="4">
    <location>
        <position position="68"/>
    </location>
    <ligand>
        <name>(6R)-10-formyltetrahydrofolate</name>
        <dbReference type="ChEBI" id="CHEBI:195366"/>
    </ligand>
</feature>
<keyword evidence="3 4" id="KW-0658">Purine biosynthesis</keyword>
<keyword evidence="2 4" id="KW-0808">Transferase</keyword>
<evidence type="ECO:0000256" key="1">
    <source>
        <dbReference type="ARBA" id="ARBA00005054"/>
    </source>
</evidence>
<protein>
    <recommendedName>
        <fullName evidence="4">Phosphoribosylglycinamide formyltransferase</fullName>
        <ecNumber evidence="4">2.1.2.2</ecNumber>
    </recommendedName>
    <alternativeName>
        <fullName evidence="4">5'-phosphoribosylglycinamide transformylase</fullName>
    </alternativeName>
    <alternativeName>
        <fullName evidence="4">GAR transformylase</fullName>
        <shortName evidence="4">GART</shortName>
    </alternativeName>
</protein>
<sequence>MSGKLRLGILASGGGTNLQAIIDRCADGSLPAEIAVVISNNPDAGALERARKAGIPARCIDHRPFTSREDYDRALVAALRESGVELVVLAGFMRLLTEVLLDAFPGRIMNIHPALLPAFPGLHAQKKALEYGVRFAGCTVHFVDNGVDTGPIILQAVVPVLQDDTEETLSRRILQQEHRIYPRAIELFAQGRLRIEGRRVLIDPPLDPGESALVNPPLEG</sequence>